<reference evidence="3" key="2">
    <citation type="submission" date="2021-04" db="EMBL/GenBank/DDBJ databases">
        <authorList>
            <person name="Gilroy R."/>
        </authorList>
    </citation>
    <scope>NUCLEOTIDE SEQUENCE</scope>
    <source>
        <strain evidence="3">CHK183-5548</strain>
    </source>
</reference>
<dbReference type="AlphaFoldDB" id="A0A9D2PF43"/>
<keyword evidence="1" id="KW-1133">Transmembrane helix</keyword>
<feature type="transmembrane region" description="Helical" evidence="1">
    <location>
        <begin position="239"/>
        <end position="257"/>
    </location>
</feature>
<feature type="domain" description="CAAX prenyl protease 2/Lysostaphin resistance protein A-like" evidence="2">
    <location>
        <begin position="131"/>
        <end position="218"/>
    </location>
</feature>
<evidence type="ECO:0000259" key="2">
    <source>
        <dbReference type="Pfam" id="PF02517"/>
    </source>
</evidence>
<evidence type="ECO:0000256" key="1">
    <source>
        <dbReference type="SAM" id="Phobius"/>
    </source>
</evidence>
<dbReference type="EMBL" id="DWWL01000043">
    <property type="protein sequence ID" value="HJC47688.1"/>
    <property type="molecule type" value="Genomic_DNA"/>
</dbReference>
<feature type="transmembrane region" description="Helical" evidence="1">
    <location>
        <begin position="91"/>
        <end position="112"/>
    </location>
</feature>
<dbReference type="Pfam" id="PF02517">
    <property type="entry name" value="Rce1-like"/>
    <property type="match status" value="1"/>
</dbReference>
<keyword evidence="1" id="KW-0812">Transmembrane</keyword>
<dbReference type="InterPro" id="IPR003675">
    <property type="entry name" value="Rce1/LyrA-like_dom"/>
</dbReference>
<feature type="transmembrane region" description="Helical" evidence="1">
    <location>
        <begin position="185"/>
        <end position="202"/>
    </location>
</feature>
<feature type="transmembrane region" description="Helical" evidence="1">
    <location>
        <begin position="51"/>
        <end position="70"/>
    </location>
</feature>
<dbReference type="PANTHER" id="PTHR36435">
    <property type="entry name" value="SLR1288 PROTEIN"/>
    <property type="match status" value="1"/>
</dbReference>
<reference evidence="3" key="1">
    <citation type="journal article" date="2021" name="PeerJ">
        <title>Extensive microbial diversity within the chicken gut microbiome revealed by metagenomics and culture.</title>
        <authorList>
            <person name="Gilroy R."/>
            <person name="Ravi A."/>
            <person name="Getino M."/>
            <person name="Pursley I."/>
            <person name="Horton D.L."/>
            <person name="Alikhan N.F."/>
            <person name="Baker D."/>
            <person name="Gharbi K."/>
            <person name="Hall N."/>
            <person name="Watson M."/>
            <person name="Adriaenssens E.M."/>
            <person name="Foster-Nyarko E."/>
            <person name="Jarju S."/>
            <person name="Secka A."/>
            <person name="Antonio M."/>
            <person name="Oren A."/>
            <person name="Chaudhuri R.R."/>
            <person name="La Ragione R."/>
            <person name="Hildebrand F."/>
            <person name="Pallen M.J."/>
        </authorList>
    </citation>
    <scope>NUCLEOTIDE SEQUENCE</scope>
    <source>
        <strain evidence="3">CHK183-5548</strain>
    </source>
</reference>
<keyword evidence="1" id="KW-0472">Membrane</keyword>
<accession>A0A9D2PF43</accession>
<protein>
    <submittedName>
        <fullName evidence="3">CPBP family intramembrane metalloprotease</fullName>
    </submittedName>
</protein>
<feature type="transmembrane region" description="Helical" evidence="1">
    <location>
        <begin position="132"/>
        <end position="150"/>
    </location>
</feature>
<keyword evidence="3" id="KW-0378">Hydrolase</keyword>
<gene>
    <name evidence="3" type="ORF">IAA04_06520</name>
</gene>
<evidence type="ECO:0000313" key="4">
    <source>
        <dbReference type="Proteomes" id="UP000823883"/>
    </source>
</evidence>
<evidence type="ECO:0000313" key="3">
    <source>
        <dbReference type="EMBL" id="HJC47688.1"/>
    </source>
</evidence>
<dbReference type="GO" id="GO:0004175">
    <property type="term" value="F:endopeptidase activity"/>
    <property type="evidence" value="ECO:0007669"/>
    <property type="project" value="UniProtKB-ARBA"/>
</dbReference>
<dbReference type="GO" id="GO:0080120">
    <property type="term" value="P:CAAX-box protein maturation"/>
    <property type="evidence" value="ECO:0007669"/>
    <property type="project" value="UniProtKB-ARBA"/>
</dbReference>
<dbReference type="GO" id="GO:0008237">
    <property type="term" value="F:metallopeptidase activity"/>
    <property type="evidence" value="ECO:0007669"/>
    <property type="project" value="UniProtKB-KW"/>
</dbReference>
<sequence>MEKLKTYAGVIWQIVSPLLIFWGVTAAVVSGFGILWMMFGSRLTFLYSRMADVTLLLSAGAALWAAWILWKIDGREGILYGEIRQGLPAHAVLPCIGAAVGASVAGNCLLSLLRLTELGDGAQPLLELGNPAVVIASTCLAAPLAEEMVFRALIYRRLRRRMRPAGAVTVSALLFALYHGNLSQGLYAFLVGAVLALLMEDYDSAEAPILAHMAANTVSVLLTWAGTGEILAAGIFRRMAAILIFGGILVFSLHRAAEYRKGKKERKGGTA</sequence>
<comment type="caution">
    <text evidence="3">The sequence shown here is derived from an EMBL/GenBank/DDBJ whole genome shotgun (WGS) entry which is preliminary data.</text>
</comment>
<proteinExistence type="predicted"/>
<keyword evidence="3" id="KW-0482">Metalloprotease</keyword>
<dbReference type="InterPro" id="IPR052710">
    <property type="entry name" value="CAAX_protease"/>
</dbReference>
<feature type="transmembrane region" description="Helical" evidence="1">
    <location>
        <begin position="12"/>
        <end position="39"/>
    </location>
</feature>
<name>A0A9D2PF43_9FIRM</name>
<organism evidence="3 4">
    <name type="scientific">Candidatus Lachnoclostridium pullistercoris</name>
    <dbReference type="NCBI Taxonomy" id="2838632"/>
    <lineage>
        <taxon>Bacteria</taxon>
        <taxon>Bacillati</taxon>
        <taxon>Bacillota</taxon>
        <taxon>Clostridia</taxon>
        <taxon>Lachnospirales</taxon>
        <taxon>Lachnospiraceae</taxon>
    </lineage>
</organism>
<keyword evidence="3" id="KW-0645">Protease</keyword>
<dbReference type="Proteomes" id="UP000823883">
    <property type="component" value="Unassembled WGS sequence"/>
</dbReference>
<dbReference type="PANTHER" id="PTHR36435:SF1">
    <property type="entry name" value="CAAX AMINO TERMINAL PROTEASE FAMILY PROTEIN"/>
    <property type="match status" value="1"/>
</dbReference>